<dbReference type="FunFam" id="1.25.40.10:FF:000008">
    <property type="entry name" value="Peptidylprolyl isomerase"/>
    <property type="match status" value="1"/>
</dbReference>
<dbReference type="Proteomes" id="UP000189703">
    <property type="component" value="Unplaced"/>
</dbReference>
<feature type="region of interest" description="Disordered" evidence="9">
    <location>
        <begin position="1"/>
        <end position="40"/>
    </location>
</feature>
<feature type="region of interest" description="Disordered" evidence="9">
    <location>
        <begin position="569"/>
        <end position="623"/>
    </location>
</feature>
<dbReference type="STRING" id="4432.A0A1U8BAM7"/>
<name>A0A1U8BAM7_NELNU</name>
<dbReference type="InterPro" id="IPR050754">
    <property type="entry name" value="FKBP4/5/8-like"/>
</dbReference>
<evidence type="ECO:0000256" key="8">
    <source>
        <dbReference type="PROSITE-ProRule" id="PRU00339"/>
    </source>
</evidence>
<protein>
    <recommendedName>
        <fullName evidence="2 7">peptidylprolyl isomerase</fullName>
        <ecNumber evidence="2 7">5.2.1.8</ecNumber>
    </recommendedName>
</protein>
<reference evidence="12" key="1">
    <citation type="submission" date="2025-08" db="UniProtKB">
        <authorList>
            <consortium name="RefSeq"/>
        </authorList>
    </citation>
    <scope>IDENTIFICATION</scope>
</reference>
<sequence length="623" mass="69273">MAADKDTNLSDIENEDELDEEPGEVIESAPPLKVGEEREINSSGVKKKLLKRGQGWDTPEFGDEVTVHYVGTLLDGTKFNSSRDRDEPFTFKLGHCPLVAGLDQGIITMKKGEVSLFTLPSNLGYGTKGSDGVPPNSDIQFEVELISWITVVDICKDGGIIKKILEKGERIEQPGDLDEVMVKYQAMLIDGTIVAKTPEEGTELHVKDGHFCPALEKAIKTMKRGEKVKLIVESKYAFGENGRDASNGFPAIPPNSVLNIDLVLLSFKPVIDVTGDTKVLKKILREGEGTVSANDGAAVTIRYTGKLQDGTIFERKGFDGVGPLEFVIDEEQVILGLDRAAATMKKGELCIVTINPEYGFGNNEIERDLAVIPPCSTVVYEVEMVDFTREKAPWEMSNHEKIETAGMKKEEGNALFKNGKFQRAAKRYEKATDYVSEDGTSEDGEQKLVKALRVSCWLNIAACNLKLNDFQGAIKLCSKVLDIEFYNVKALYRRAQAYIETADLDFAELDVKKALEVDPQNREFKSMQKKLKQLQVESNKRDAKLYTSMFAWMKKDTPVATKRLKVEKAEGEKMDEDAMAVEMQQNEGKTEDEKRDRDAMAMEMEKVAVSSAPPNNEMVVDSN</sequence>
<feature type="compositionally biased region" description="Acidic residues" evidence="9">
    <location>
        <begin position="12"/>
        <end position="24"/>
    </location>
</feature>
<dbReference type="PROSITE" id="PS50005">
    <property type="entry name" value="TPR"/>
    <property type="match status" value="1"/>
</dbReference>
<feature type="repeat" description="TPR" evidence="8">
    <location>
        <begin position="488"/>
        <end position="521"/>
    </location>
</feature>
<accession>A0A1U8BAM7</accession>
<dbReference type="FunFam" id="3.10.50.40:FF:000006">
    <property type="entry name" value="Peptidyl-prolyl cis-trans isomerase"/>
    <property type="match status" value="1"/>
</dbReference>
<dbReference type="SMART" id="SM00028">
    <property type="entry name" value="TPR"/>
    <property type="match status" value="3"/>
</dbReference>
<organism evidence="11 12">
    <name type="scientific">Nelumbo nucifera</name>
    <name type="common">Sacred lotus</name>
    <dbReference type="NCBI Taxonomy" id="4432"/>
    <lineage>
        <taxon>Eukaryota</taxon>
        <taxon>Viridiplantae</taxon>
        <taxon>Streptophyta</taxon>
        <taxon>Embryophyta</taxon>
        <taxon>Tracheophyta</taxon>
        <taxon>Spermatophyta</taxon>
        <taxon>Magnoliopsida</taxon>
        <taxon>Proteales</taxon>
        <taxon>Nelumbonaceae</taxon>
        <taxon>Nelumbo</taxon>
    </lineage>
</organism>
<evidence type="ECO:0000256" key="7">
    <source>
        <dbReference type="PROSITE-ProRule" id="PRU00277"/>
    </source>
</evidence>
<dbReference type="InterPro" id="IPR046357">
    <property type="entry name" value="PPIase_dom_sf"/>
</dbReference>
<dbReference type="eggNOG" id="KOG0543">
    <property type="taxonomic scope" value="Eukaryota"/>
</dbReference>
<evidence type="ECO:0000256" key="9">
    <source>
        <dbReference type="SAM" id="MobiDB-lite"/>
    </source>
</evidence>
<dbReference type="OMA" id="QAILTIH"/>
<dbReference type="GO" id="GO:0003755">
    <property type="term" value="F:peptidyl-prolyl cis-trans isomerase activity"/>
    <property type="evidence" value="ECO:0000318"/>
    <property type="project" value="GO_Central"/>
</dbReference>
<dbReference type="InterPro" id="IPR019734">
    <property type="entry name" value="TPR_rpt"/>
</dbReference>
<dbReference type="PANTHER" id="PTHR46512">
    <property type="entry name" value="PEPTIDYLPROLYL ISOMERASE"/>
    <property type="match status" value="1"/>
</dbReference>
<feature type="domain" description="PPIase FKBP-type" evidence="10">
    <location>
        <begin position="62"/>
        <end position="149"/>
    </location>
</feature>
<dbReference type="KEGG" id="nnu:104608797"/>
<feature type="domain" description="PPIase FKBP-type" evidence="10">
    <location>
        <begin position="296"/>
        <end position="388"/>
    </location>
</feature>
<dbReference type="AlphaFoldDB" id="A0A1U8BAM7"/>
<comment type="catalytic activity">
    <reaction evidence="1 7">
        <text>[protein]-peptidylproline (omega=180) = [protein]-peptidylproline (omega=0)</text>
        <dbReference type="Rhea" id="RHEA:16237"/>
        <dbReference type="Rhea" id="RHEA-COMP:10747"/>
        <dbReference type="Rhea" id="RHEA-COMP:10748"/>
        <dbReference type="ChEBI" id="CHEBI:83833"/>
        <dbReference type="ChEBI" id="CHEBI:83834"/>
        <dbReference type="EC" id="5.2.1.8"/>
    </reaction>
</comment>
<evidence type="ECO:0000256" key="3">
    <source>
        <dbReference type="ARBA" id="ARBA00022737"/>
    </source>
</evidence>
<dbReference type="Gene3D" id="3.10.50.40">
    <property type="match status" value="3"/>
</dbReference>
<feature type="compositionally biased region" description="Basic and acidic residues" evidence="9">
    <location>
        <begin position="588"/>
        <end position="606"/>
    </location>
</feature>
<evidence type="ECO:0000256" key="5">
    <source>
        <dbReference type="ARBA" id="ARBA00023110"/>
    </source>
</evidence>
<evidence type="ECO:0000313" key="12">
    <source>
        <dbReference type="RefSeq" id="XP_010273182.1"/>
    </source>
</evidence>
<dbReference type="InterPro" id="IPR011990">
    <property type="entry name" value="TPR-like_helical_dom_sf"/>
</dbReference>
<gene>
    <name evidence="12" type="primary">LOC104608797</name>
</gene>
<proteinExistence type="predicted"/>
<keyword evidence="5 7" id="KW-0697">Rotamase</keyword>
<dbReference type="Pfam" id="PF00254">
    <property type="entry name" value="FKBP_C"/>
    <property type="match status" value="3"/>
</dbReference>
<dbReference type="SUPFAM" id="SSF48452">
    <property type="entry name" value="TPR-like"/>
    <property type="match status" value="1"/>
</dbReference>
<evidence type="ECO:0000259" key="10">
    <source>
        <dbReference type="PROSITE" id="PS50059"/>
    </source>
</evidence>
<keyword evidence="4 8" id="KW-0802">TPR repeat</keyword>
<evidence type="ECO:0000256" key="4">
    <source>
        <dbReference type="ARBA" id="ARBA00022803"/>
    </source>
</evidence>
<keyword evidence="3" id="KW-0677">Repeat</keyword>
<dbReference type="Pfam" id="PF13181">
    <property type="entry name" value="TPR_8"/>
    <property type="match status" value="1"/>
</dbReference>
<dbReference type="FunFam" id="3.10.50.40:FF:000017">
    <property type="entry name" value="Peptidylprolyl isomerase"/>
    <property type="match status" value="1"/>
</dbReference>
<dbReference type="EC" id="5.2.1.8" evidence="2 7"/>
<evidence type="ECO:0000256" key="2">
    <source>
        <dbReference type="ARBA" id="ARBA00013194"/>
    </source>
</evidence>
<evidence type="ECO:0000256" key="6">
    <source>
        <dbReference type="ARBA" id="ARBA00023235"/>
    </source>
</evidence>
<keyword evidence="6 7" id="KW-0413">Isomerase</keyword>
<dbReference type="InterPro" id="IPR001179">
    <property type="entry name" value="PPIase_FKBP_dom"/>
</dbReference>
<keyword evidence="11" id="KW-1185">Reference proteome</keyword>
<dbReference type="OrthoDB" id="1902587at2759"/>
<dbReference type="Gene3D" id="1.25.40.10">
    <property type="entry name" value="Tetratricopeptide repeat domain"/>
    <property type="match status" value="1"/>
</dbReference>
<dbReference type="SUPFAM" id="SSF54534">
    <property type="entry name" value="FKBP-like"/>
    <property type="match status" value="3"/>
</dbReference>
<dbReference type="RefSeq" id="XP_010273182.1">
    <property type="nucleotide sequence ID" value="XM_010274880.2"/>
</dbReference>
<dbReference type="PROSITE" id="PS50059">
    <property type="entry name" value="FKBP_PPIASE"/>
    <property type="match status" value="3"/>
</dbReference>
<feature type="domain" description="PPIase FKBP-type" evidence="10">
    <location>
        <begin position="177"/>
        <end position="268"/>
    </location>
</feature>
<evidence type="ECO:0000256" key="1">
    <source>
        <dbReference type="ARBA" id="ARBA00000971"/>
    </source>
</evidence>
<dbReference type="InParanoid" id="A0A1U8BAM7"/>
<dbReference type="PANTHER" id="PTHR46512:SF9">
    <property type="entry name" value="PEPTIDYLPROLYL ISOMERASE"/>
    <property type="match status" value="1"/>
</dbReference>
<dbReference type="GeneID" id="104608797"/>
<evidence type="ECO:0000313" key="11">
    <source>
        <dbReference type="Proteomes" id="UP000189703"/>
    </source>
</evidence>